<dbReference type="KEGG" id="otm:OSB_12840"/>
<dbReference type="EMBL" id="CP012160">
    <property type="protein sequence ID" value="AKS45839.1"/>
    <property type="molecule type" value="Genomic_DNA"/>
</dbReference>
<protein>
    <submittedName>
        <fullName evidence="1">Uncharacterized protein</fullName>
    </submittedName>
</protein>
<dbReference type="Pfam" id="PF11011">
    <property type="entry name" value="DUF2849"/>
    <property type="match status" value="1"/>
</dbReference>
<dbReference type="OrthoDB" id="5738806at2"/>
<proteinExistence type="predicted"/>
<reference evidence="1 2" key="1">
    <citation type="journal article" date="2015" name="Genome Announc.">
        <title>Closed Genome Sequence of Octadecabacter temperatus SB1, the First Mesophilic Species of the Genus Octadecabacter.</title>
        <authorList>
            <person name="Voget S."/>
            <person name="Billerbeck S."/>
            <person name="Simon M."/>
            <person name="Daniel R."/>
        </authorList>
    </citation>
    <scope>NUCLEOTIDE SEQUENCE [LARGE SCALE GENOMIC DNA]</scope>
    <source>
        <strain evidence="1 2">SB1</strain>
    </source>
</reference>
<dbReference type="InterPro" id="IPR021270">
    <property type="entry name" value="DUF2849"/>
</dbReference>
<organism evidence="1 2">
    <name type="scientific">Octadecabacter temperatus</name>
    <dbReference type="NCBI Taxonomy" id="1458307"/>
    <lineage>
        <taxon>Bacteria</taxon>
        <taxon>Pseudomonadati</taxon>
        <taxon>Pseudomonadota</taxon>
        <taxon>Alphaproteobacteria</taxon>
        <taxon>Rhodobacterales</taxon>
        <taxon>Roseobacteraceae</taxon>
        <taxon>Octadecabacter</taxon>
    </lineage>
</organism>
<name>A0A0K0Y4F5_9RHOB</name>
<dbReference type="AlphaFoldDB" id="A0A0K0Y4F5"/>
<dbReference type="Proteomes" id="UP000067444">
    <property type="component" value="Chromosome"/>
</dbReference>
<gene>
    <name evidence="1" type="ORF">OSB_12840</name>
</gene>
<accession>A0A0K0Y4F5</accession>
<evidence type="ECO:0000313" key="1">
    <source>
        <dbReference type="EMBL" id="AKS45839.1"/>
    </source>
</evidence>
<sequence>MARAFTPKVITSNLLIEGDAVWFTAKDTWSGDIAEAEFLTDEAHADLRLLEANAQKNVMVGAYLADAKLGENGPEATHFREEFRTRGPSNYAHGKQVEQV</sequence>
<dbReference type="PATRIC" id="fig|1458307.3.peg.1301"/>
<dbReference type="RefSeq" id="WP_049834191.1">
    <property type="nucleotide sequence ID" value="NZ_CP012160.1"/>
</dbReference>
<dbReference type="STRING" id="1458307.OSB_12840"/>
<evidence type="ECO:0000313" key="2">
    <source>
        <dbReference type="Proteomes" id="UP000067444"/>
    </source>
</evidence>
<keyword evidence="2" id="KW-1185">Reference proteome</keyword>